<dbReference type="EMBL" id="JBKAMQ010000002">
    <property type="protein sequence ID" value="MFN6509060.1"/>
    <property type="molecule type" value="Genomic_DNA"/>
</dbReference>
<feature type="domain" description="Endo-beta-1,6-galactanase-like" evidence="2">
    <location>
        <begin position="207"/>
        <end position="440"/>
    </location>
</feature>
<dbReference type="Gene3D" id="3.20.20.80">
    <property type="entry name" value="Glycosidases"/>
    <property type="match status" value="1"/>
</dbReference>
<dbReference type="GO" id="GO:0016787">
    <property type="term" value="F:hydrolase activity"/>
    <property type="evidence" value="ECO:0007669"/>
    <property type="project" value="UniProtKB-KW"/>
</dbReference>
<reference evidence="4 5" key="1">
    <citation type="submission" date="2024-12" db="EMBL/GenBank/DDBJ databases">
        <authorList>
            <person name="Alaofin S."/>
            <person name="Velasco D."/>
            <person name="Li D."/>
            <person name="Baldwin T."/>
            <person name="Liu Z."/>
            <person name="Schachterle J.K."/>
        </authorList>
    </citation>
    <scope>NUCLEOTIDE SEQUENCE [LARGE SCALE GENOMIC DNA]</scope>
    <source>
        <strain evidence="4 5">B1</strain>
    </source>
</reference>
<dbReference type="Proteomes" id="UP001635788">
    <property type="component" value="Unassembled WGS sequence"/>
</dbReference>
<gene>
    <name evidence="4" type="ORF">ACK3FC_18085</name>
</gene>
<dbReference type="Pfam" id="PF18120">
    <property type="entry name" value="DUF5597"/>
    <property type="match status" value="1"/>
</dbReference>
<dbReference type="RefSeq" id="WP_230950588.1">
    <property type="nucleotide sequence ID" value="NZ_CP064004.1"/>
</dbReference>
<dbReference type="InterPro" id="IPR040719">
    <property type="entry name" value="DUF5597"/>
</dbReference>
<evidence type="ECO:0000259" key="2">
    <source>
        <dbReference type="Pfam" id="PF14587"/>
    </source>
</evidence>
<proteinExistence type="predicted"/>
<name>A0ABW9KZ27_XANCT</name>
<dbReference type="InterPro" id="IPR017853">
    <property type="entry name" value="GH"/>
</dbReference>
<evidence type="ECO:0000313" key="4">
    <source>
        <dbReference type="EMBL" id="MFN6509060.1"/>
    </source>
</evidence>
<organism evidence="4 5">
    <name type="scientific">Xanthomonas translucens pv. translucens</name>
    <dbReference type="NCBI Taxonomy" id="134875"/>
    <lineage>
        <taxon>Bacteria</taxon>
        <taxon>Pseudomonadati</taxon>
        <taxon>Pseudomonadota</taxon>
        <taxon>Gammaproteobacteria</taxon>
        <taxon>Lysobacterales</taxon>
        <taxon>Lysobacteraceae</taxon>
        <taxon>Xanthomonas</taxon>
        <taxon>Xanthomonas translucens group</taxon>
    </lineage>
</organism>
<evidence type="ECO:0000313" key="5">
    <source>
        <dbReference type="Proteomes" id="UP001635788"/>
    </source>
</evidence>
<dbReference type="PANTHER" id="PTHR42767">
    <property type="entry name" value="ENDO-BETA-1,6-GALACTANASE"/>
    <property type="match status" value="1"/>
</dbReference>
<dbReference type="PANTHER" id="PTHR42767:SF1">
    <property type="entry name" value="ENDO-BETA-1,6-GALACTANASE-LIKE DOMAIN-CONTAINING PROTEIN"/>
    <property type="match status" value="1"/>
</dbReference>
<keyword evidence="5" id="KW-1185">Reference proteome</keyword>
<sequence>MQMPSATNTTRLRVWRSPCCAAFALLLIQAAVAAARKAAYDLPLYLLEVAVRFGEVRDGYGGPRGQGNPRPNGRVLVAEVQPARFLVTGGNANLAFAEQFGARGAAQLLAVQEQHSDGGRRVRERLRNGEETCFGLRLPEPGGSPMVTRLQAAMRSAAQHRLRMPRAWPALLRRRWLGGIAVAMLALPCLGAPRCDADAPAGVTLHADLQSPQTRFEGFGTALAWFANVTGAYPDPLRNRLADLLYGRDGLGWVIARYNIGGGNAADTPPSLRPGAAIPGFWRQPAGAAGKDWWRADDPALWDWSADQGQRWWLDAIRARVPADLRIFEAFSNSPPWFMTVSGRVSGAEHGLDDNLRPGQEAAFAAYLAQVVDELQRRHAIAFRTLSPVNEPGTPYWFAGNTQEGAHWSVPAQERILQASDRALRARGLRTRVAAMDETSALGFIHNWSGYADATKAVLGQLNVHSYDSTGQTGVRDIAAASGIRLWMSESDLAPPKVAGDADEMRPALALAEHMVLDLKRLQPSAWVFWQAIETSAADKPGAAGHWGLIRMDLSTAAAAEHPFQVTRKYWAMANFSRYLRPGMRLLQVDDADTVAALSADGRELVFVHVNAGLVARRLAIAPQTLGAGAWSQQVVVTSAALRAETGCRRAAAPGTQAALAPPQSVVTVVLRKQ</sequence>
<evidence type="ECO:0000256" key="1">
    <source>
        <dbReference type="SAM" id="SignalP"/>
    </source>
</evidence>
<dbReference type="Gene3D" id="2.60.220.20">
    <property type="entry name" value="putative beta-Galactosidase from caulobacter crescentus"/>
    <property type="match status" value="1"/>
</dbReference>
<dbReference type="SUPFAM" id="SSF51445">
    <property type="entry name" value="(Trans)glycosidases"/>
    <property type="match status" value="1"/>
</dbReference>
<feature type="signal peptide" evidence="1">
    <location>
        <begin position="1"/>
        <end position="33"/>
    </location>
</feature>
<keyword evidence="1" id="KW-0732">Signal</keyword>
<feature type="chain" id="PRO_5045578187" evidence="1">
    <location>
        <begin position="34"/>
        <end position="674"/>
    </location>
</feature>
<evidence type="ECO:0000259" key="3">
    <source>
        <dbReference type="Pfam" id="PF18120"/>
    </source>
</evidence>
<comment type="caution">
    <text evidence="4">The sequence shown here is derived from an EMBL/GenBank/DDBJ whole genome shotgun (WGS) entry which is preliminary data.</text>
</comment>
<keyword evidence="4" id="KW-0378">Hydrolase</keyword>
<dbReference type="InterPro" id="IPR039514">
    <property type="entry name" value="6GAL-like"/>
</dbReference>
<protein>
    <submittedName>
        <fullName evidence="4">Glycoside hydrolase</fullName>
    </submittedName>
</protein>
<accession>A0ABW9KZ27</accession>
<dbReference type="Pfam" id="PF14587">
    <property type="entry name" value="Glyco_hydr_30_2"/>
    <property type="match status" value="1"/>
</dbReference>
<dbReference type="InterPro" id="IPR039743">
    <property type="entry name" value="6GAL/EXGAL"/>
</dbReference>
<feature type="domain" description="DUF5597" evidence="3">
    <location>
        <begin position="47"/>
        <end position="137"/>
    </location>
</feature>